<dbReference type="InterPro" id="IPR001775">
    <property type="entry name" value="GspD/PilQ"/>
</dbReference>
<name>A0ABY3C571_9GAMM</name>
<feature type="region of interest" description="Disordered" evidence="2">
    <location>
        <begin position="545"/>
        <end position="569"/>
    </location>
</feature>
<feature type="domain" description="Pilus formation protein N-terminal" evidence="4">
    <location>
        <begin position="91"/>
        <end position="161"/>
    </location>
</feature>
<evidence type="ECO:0000313" key="6">
    <source>
        <dbReference type="Proteomes" id="UP000733744"/>
    </source>
</evidence>
<keyword evidence="6" id="KW-1185">Reference proteome</keyword>
<dbReference type="EMBL" id="RYFG02000121">
    <property type="protein sequence ID" value="TRW89694.1"/>
    <property type="molecule type" value="Genomic_DNA"/>
</dbReference>
<reference evidence="5 6" key="1">
    <citation type="journal article" date="2019" name="Antonie Van Leeuwenhoek">
        <title>Description of 'Ca. Methylobacter oryzae' KRF1, a novel species from the environmentally important Methylobacter clade 2.</title>
        <authorList>
            <person name="Khatri K."/>
            <person name="Mohite J.A."/>
            <person name="Pandit P.S."/>
            <person name="Bahulikar R."/>
            <person name="Rahalkar M.C."/>
        </authorList>
    </citation>
    <scope>NUCLEOTIDE SEQUENCE [LARGE SCALE GENOMIC DNA]</scope>
    <source>
        <strain evidence="5 6">KRF1</strain>
    </source>
</reference>
<sequence>MTAFPPSMAVRSAGVAGSGSSKNLEGLTRSTLKRGNESATLNNNKKRFRESIMTSPIKPIAYSKGSILLRRAGLFTALALAGVPFNLSANDSSRVTLGKASFMTLPSAIDHVTVGNPDVADVKILDPTHLYILGKKLGSTNVVLLCGKRNDPCGRNLDVEVTHDLDGLKAKLHELFPNESPKVLSSQGSIVLSGQVSGPQKMDAIYKVAETFLLRGEQQPSDYKSGTYVENSGAGAGSRQPGSSPEAPQGQATQVINLMQVGGPQQVMLGVTVAEIDRRLARDFKVDFSAIGGSGDFSSGAISGDGLVSALSNAAAVGASTINPYGMFFRFIGHDVAVKTVINAAKENGLAKILAEPNLTVISGQDADFLSGGEFPIPVPQNMGVGGASTVTIQFKPFGVMLKFLPVVLDTGRISMKLNIDVSEISADNAVVLPAGNGNFVIPSLTKRSANSSLELNDGQTLGIAGLINDSMRETISKFPGLGDIPVLGQLFTSQKFLKNETELVIFVTPHLVKPIIPGNIQLPTDKYIEPSDVEYYLMGRTEGRKTPTRVNTGQTYTGGLRGHFGQQP</sequence>
<feature type="region of interest" description="Disordered" evidence="2">
    <location>
        <begin position="1"/>
        <end position="27"/>
    </location>
</feature>
<evidence type="ECO:0000256" key="1">
    <source>
        <dbReference type="RuleBase" id="RU004003"/>
    </source>
</evidence>
<comment type="similarity">
    <text evidence="1">Belongs to the bacterial secretin family.</text>
</comment>
<evidence type="ECO:0000256" key="2">
    <source>
        <dbReference type="SAM" id="MobiDB-lite"/>
    </source>
</evidence>
<feature type="compositionally biased region" description="Polar residues" evidence="2">
    <location>
        <begin position="549"/>
        <end position="558"/>
    </location>
</feature>
<dbReference type="InterPro" id="IPR050810">
    <property type="entry name" value="Bact_Secretion_Sys_Channel"/>
</dbReference>
<dbReference type="PRINTS" id="PR00811">
    <property type="entry name" value="BCTERIALGSPD"/>
</dbReference>
<feature type="region of interest" description="Disordered" evidence="2">
    <location>
        <begin position="223"/>
        <end position="249"/>
    </location>
</feature>
<feature type="compositionally biased region" description="Low complexity" evidence="2">
    <location>
        <begin position="7"/>
        <end position="21"/>
    </location>
</feature>
<dbReference type="InterPro" id="IPR032789">
    <property type="entry name" value="T2SS-T3SS_pil_N"/>
</dbReference>
<evidence type="ECO:0000259" key="3">
    <source>
        <dbReference type="Pfam" id="PF00263"/>
    </source>
</evidence>
<gene>
    <name evidence="5" type="ORF">EKO24_021850</name>
</gene>
<accession>A0ABY3C571</accession>
<dbReference type="Pfam" id="PF00263">
    <property type="entry name" value="Secretin"/>
    <property type="match status" value="1"/>
</dbReference>
<feature type="domain" description="Type II/III secretion system secretin-like" evidence="3">
    <location>
        <begin position="344"/>
        <end position="514"/>
    </location>
</feature>
<dbReference type="InterPro" id="IPR004846">
    <property type="entry name" value="T2SS/T3SS_dom"/>
</dbReference>
<dbReference type="Proteomes" id="UP000733744">
    <property type="component" value="Unassembled WGS sequence"/>
</dbReference>
<dbReference type="PANTHER" id="PTHR30332">
    <property type="entry name" value="PROBABLE GENERAL SECRETION PATHWAY PROTEIN D"/>
    <property type="match status" value="1"/>
</dbReference>
<protein>
    <submittedName>
        <fullName evidence="5">Type II and III secretion system protein family protein</fullName>
    </submittedName>
</protein>
<organism evidence="5 6">
    <name type="scientific">Candidatus Methylobacter oryzae</name>
    <dbReference type="NCBI Taxonomy" id="2497749"/>
    <lineage>
        <taxon>Bacteria</taxon>
        <taxon>Pseudomonadati</taxon>
        <taxon>Pseudomonadota</taxon>
        <taxon>Gammaproteobacteria</taxon>
        <taxon>Methylococcales</taxon>
        <taxon>Methylococcaceae</taxon>
        <taxon>Methylobacter</taxon>
    </lineage>
</organism>
<dbReference type="Pfam" id="PF13629">
    <property type="entry name" value="T2SS-T3SS_pil_N"/>
    <property type="match status" value="1"/>
</dbReference>
<comment type="caution">
    <text evidence="5">The sequence shown here is derived from an EMBL/GenBank/DDBJ whole genome shotgun (WGS) entry which is preliminary data.</text>
</comment>
<proteinExistence type="inferred from homology"/>
<dbReference type="PANTHER" id="PTHR30332:SF17">
    <property type="entry name" value="TYPE IV PILIATION SYSTEM PROTEIN DR_0774-RELATED"/>
    <property type="match status" value="1"/>
</dbReference>
<evidence type="ECO:0000259" key="4">
    <source>
        <dbReference type="Pfam" id="PF13629"/>
    </source>
</evidence>
<evidence type="ECO:0000313" key="5">
    <source>
        <dbReference type="EMBL" id="TRW89694.1"/>
    </source>
</evidence>